<dbReference type="Proteomes" id="UP000093343">
    <property type="component" value="Unassembled WGS sequence"/>
</dbReference>
<dbReference type="Gene3D" id="3.40.30.10">
    <property type="entry name" value="Glutaredoxin"/>
    <property type="match status" value="1"/>
</dbReference>
<proteinExistence type="predicted"/>
<dbReference type="InterPro" id="IPR036249">
    <property type="entry name" value="Thioredoxin-like_sf"/>
</dbReference>
<gene>
    <name evidence="2" type="ORF">FLP_05855</name>
</gene>
<dbReference type="InterPro" id="IPR000866">
    <property type="entry name" value="AhpC/TSA"/>
</dbReference>
<feature type="domain" description="Thioredoxin" evidence="1">
    <location>
        <begin position="35"/>
        <end position="173"/>
    </location>
</feature>
<accession>A0ABX2XLG9</accession>
<dbReference type="PROSITE" id="PS51352">
    <property type="entry name" value="THIOREDOXIN_2"/>
    <property type="match status" value="1"/>
</dbReference>
<evidence type="ECO:0000313" key="2">
    <source>
        <dbReference type="EMBL" id="OCB76217.1"/>
    </source>
</evidence>
<protein>
    <recommendedName>
        <fullName evidence="1">Thioredoxin domain-containing protein</fullName>
    </recommendedName>
</protein>
<name>A0ABX2XLG9_9FLAO</name>
<dbReference type="EMBL" id="LVEN01000010">
    <property type="protein sequence ID" value="OCB76217.1"/>
    <property type="molecule type" value="Genomic_DNA"/>
</dbReference>
<keyword evidence="3" id="KW-1185">Reference proteome</keyword>
<evidence type="ECO:0000313" key="3">
    <source>
        <dbReference type="Proteomes" id="UP000093343"/>
    </source>
</evidence>
<dbReference type="SUPFAM" id="SSF52833">
    <property type="entry name" value="Thioredoxin-like"/>
    <property type="match status" value="1"/>
</dbReference>
<reference evidence="3" key="1">
    <citation type="submission" date="2016-03" db="EMBL/GenBank/DDBJ databases">
        <title>Draft genome sequence of Paenibacillus glacialis DSM 22343.</title>
        <authorList>
            <person name="Shin S.-K."/>
            <person name="Yi H."/>
        </authorList>
    </citation>
    <scope>NUCLEOTIDE SEQUENCE [LARGE SCALE GENOMIC DNA]</scope>
    <source>
        <strain evidence="3">CCUG 60099</strain>
    </source>
</reference>
<comment type="caution">
    <text evidence="2">The sequence shown here is derived from an EMBL/GenBank/DDBJ whole genome shotgun (WGS) entry which is preliminary data.</text>
</comment>
<dbReference type="RefSeq" id="WP_065448592.1">
    <property type="nucleotide sequence ID" value="NZ_LVEN01000010.1"/>
</dbReference>
<evidence type="ECO:0000259" key="1">
    <source>
        <dbReference type="PROSITE" id="PS51352"/>
    </source>
</evidence>
<dbReference type="InterPro" id="IPR013766">
    <property type="entry name" value="Thioredoxin_domain"/>
</dbReference>
<dbReference type="Pfam" id="PF00578">
    <property type="entry name" value="AhpC-TSA"/>
    <property type="match status" value="1"/>
</dbReference>
<organism evidence="2 3">
    <name type="scientific">Flavobacterium piscis</name>
    <dbReference type="NCBI Taxonomy" id="1114874"/>
    <lineage>
        <taxon>Bacteria</taxon>
        <taxon>Pseudomonadati</taxon>
        <taxon>Bacteroidota</taxon>
        <taxon>Flavobacteriia</taxon>
        <taxon>Flavobacteriales</taxon>
        <taxon>Flavobacteriaceae</taxon>
        <taxon>Flavobacterium</taxon>
    </lineage>
</organism>
<sequence>MKIHFKSLLVLLFIVILILLSYQITSKINHKNEIAQNIKTIPEFSYQNIKGGIFSNQNLKKENATIFIYFSTECEFCNEEAKMIKDNIKSLKNFQLIFVSFEKPENIKLFSQKHQLSNYDNVYFLCDSKVTFASTFDVTTLPCLVLYDKNFNLLEKIKGQTKPEILIKKLETE</sequence>